<feature type="transmembrane region" description="Helical" evidence="1">
    <location>
        <begin position="30"/>
        <end position="50"/>
    </location>
</feature>
<evidence type="ECO:0000313" key="2">
    <source>
        <dbReference type="EMBL" id="MBF8437689.1"/>
    </source>
</evidence>
<feature type="transmembrane region" description="Helical" evidence="1">
    <location>
        <begin position="91"/>
        <end position="111"/>
    </location>
</feature>
<accession>A0A931AT61</accession>
<feature type="transmembrane region" description="Helical" evidence="1">
    <location>
        <begin position="237"/>
        <end position="257"/>
    </location>
</feature>
<feature type="transmembrane region" description="Helical" evidence="1">
    <location>
        <begin position="213"/>
        <end position="231"/>
    </location>
</feature>
<feature type="transmembrane region" description="Helical" evidence="1">
    <location>
        <begin position="278"/>
        <end position="297"/>
    </location>
</feature>
<reference evidence="2" key="1">
    <citation type="submission" date="2020-11" db="EMBL/GenBank/DDBJ databases">
        <title>Halonatronomonas betainensis gen. nov., sp. nov. a novel haloalkaliphilic representative of the family Halanaerobiacae capable of betaine degradation.</title>
        <authorList>
            <person name="Boltyanskaya Y."/>
            <person name="Kevbrin V."/>
            <person name="Detkova E."/>
            <person name="Grouzdev D.S."/>
            <person name="Koziaeva V."/>
            <person name="Zhilina T."/>
        </authorList>
    </citation>
    <scope>NUCLEOTIDE SEQUENCE</scope>
    <source>
        <strain evidence="2">Z-7014</strain>
    </source>
</reference>
<feature type="transmembrane region" description="Helical" evidence="1">
    <location>
        <begin position="117"/>
        <end position="134"/>
    </location>
</feature>
<sequence>MGIFKYYIYVLLPILIALIASFRWNGAGSFFPYIMMFLFFAVNEIGNFFISDNQLYGMIFYLNHFRYESEIQPLNKGEEFKFIKININHNILGLALILLSIVIYMFLVFFIELDLFYYFNILILLFLYYIVPRLELIKKDYLNIGVISALLSGLLFLSFYFIDLTNVKVIVFNLLFIILLLEFNIFLFLSLADNYLIESKYKLEFYRTTKKYNYIYGIILLMAYSLFAINLTLTNNLIWIIPLFSLPYIFYLFSNFTKMVNQGKISLNRLKAVNWMNIKIFTGGSVIIILLLLLDIIF</sequence>
<gene>
    <name evidence="2" type="ORF">I0Q91_11395</name>
</gene>
<comment type="caution">
    <text evidence="2">The sequence shown here is derived from an EMBL/GenBank/DDBJ whole genome shotgun (WGS) entry which is preliminary data.</text>
</comment>
<protein>
    <submittedName>
        <fullName evidence="2">Uncharacterized protein</fullName>
    </submittedName>
</protein>
<dbReference type="AlphaFoldDB" id="A0A931AT61"/>
<keyword evidence="1" id="KW-1133">Transmembrane helix</keyword>
<name>A0A931AT61_9FIRM</name>
<dbReference type="EMBL" id="JADPIE010000006">
    <property type="protein sequence ID" value="MBF8437689.1"/>
    <property type="molecule type" value="Genomic_DNA"/>
</dbReference>
<feature type="transmembrane region" description="Helical" evidence="1">
    <location>
        <begin position="7"/>
        <end position="24"/>
    </location>
</feature>
<keyword evidence="1" id="KW-0812">Transmembrane</keyword>
<evidence type="ECO:0000256" key="1">
    <source>
        <dbReference type="SAM" id="Phobius"/>
    </source>
</evidence>
<proteinExistence type="predicted"/>
<keyword evidence="3" id="KW-1185">Reference proteome</keyword>
<dbReference type="Proteomes" id="UP000621436">
    <property type="component" value="Unassembled WGS sequence"/>
</dbReference>
<feature type="transmembrane region" description="Helical" evidence="1">
    <location>
        <begin position="174"/>
        <end position="192"/>
    </location>
</feature>
<dbReference type="RefSeq" id="WP_270454691.1">
    <property type="nucleotide sequence ID" value="NZ_JADPIE010000006.1"/>
</dbReference>
<feature type="transmembrane region" description="Helical" evidence="1">
    <location>
        <begin position="141"/>
        <end position="162"/>
    </location>
</feature>
<keyword evidence="1" id="KW-0472">Membrane</keyword>
<organism evidence="2 3">
    <name type="scientific">Halonatronomonas betaini</name>
    <dbReference type="NCBI Taxonomy" id="2778430"/>
    <lineage>
        <taxon>Bacteria</taxon>
        <taxon>Bacillati</taxon>
        <taxon>Bacillota</taxon>
        <taxon>Clostridia</taxon>
        <taxon>Halanaerobiales</taxon>
        <taxon>Halarsenatibacteraceae</taxon>
        <taxon>Halonatronomonas</taxon>
    </lineage>
</organism>
<evidence type="ECO:0000313" key="3">
    <source>
        <dbReference type="Proteomes" id="UP000621436"/>
    </source>
</evidence>